<gene>
    <name evidence="2" type="ORF">SSA02_19630</name>
</gene>
<keyword evidence="1" id="KW-0472">Membrane</keyword>
<comment type="caution">
    <text evidence="2">The sequence shown here is derived from an EMBL/GenBank/DDBJ whole genome shotgun (WGS) entry which is preliminary data.</text>
</comment>
<proteinExistence type="predicted"/>
<keyword evidence="1" id="KW-0812">Transmembrane</keyword>
<reference evidence="2 3" key="1">
    <citation type="submission" date="2019-07" db="EMBL/GenBank/DDBJ databases">
        <title>Whole genome shotgun sequence of Swaminathania salitolerans NBRC 104436.</title>
        <authorList>
            <person name="Hosoyama A."/>
            <person name="Uohara A."/>
            <person name="Ohji S."/>
            <person name="Ichikawa N."/>
        </authorList>
    </citation>
    <scope>NUCLEOTIDE SEQUENCE [LARGE SCALE GENOMIC DNA]</scope>
    <source>
        <strain evidence="2 3">NBRC 104436</strain>
    </source>
</reference>
<dbReference type="PANTHER" id="PTHR34219:SF1">
    <property type="entry name" value="PEPSY DOMAIN-CONTAINING PROTEIN"/>
    <property type="match status" value="1"/>
</dbReference>
<feature type="transmembrane region" description="Helical" evidence="1">
    <location>
        <begin position="185"/>
        <end position="205"/>
    </location>
</feature>
<organism evidence="2 3">
    <name type="scientific">Swaminathania salitolerans</name>
    <dbReference type="NCBI Taxonomy" id="182838"/>
    <lineage>
        <taxon>Bacteria</taxon>
        <taxon>Pseudomonadati</taxon>
        <taxon>Pseudomonadota</taxon>
        <taxon>Alphaproteobacteria</taxon>
        <taxon>Acetobacterales</taxon>
        <taxon>Acetobacteraceae</taxon>
        <taxon>Swaminathania</taxon>
    </lineage>
</organism>
<feature type="transmembrane region" description="Helical" evidence="1">
    <location>
        <begin position="416"/>
        <end position="446"/>
    </location>
</feature>
<accession>A0A511BR60</accession>
<feature type="transmembrane region" description="Helical" evidence="1">
    <location>
        <begin position="133"/>
        <end position="154"/>
    </location>
</feature>
<keyword evidence="3" id="KW-1185">Reference proteome</keyword>
<evidence type="ECO:0000313" key="3">
    <source>
        <dbReference type="Proteomes" id="UP000321405"/>
    </source>
</evidence>
<dbReference type="EMBL" id="BJVC01000004">
    <property type="protein sequence ID" value="GEL02800.1"/>
    <property type="molecule type" value="Genomic_DNA"/>
</dbReference>
<evidence type="ECO:0000256" key="1">
    <source>
        <dbReference type="SAM" id="Phobius"/>
    </source>
</evidence>
<sequence>MLWRWHFFAGLFCLPFVIVLCVTGSLYLFKPQIETWLDRDIDRAVAEGPPRSVSAQRDAALSAVPGGHFLALEMPARKRQATRVLVAHGADVTRVYIDPVTLRVMARRDEQTRFERLVFRLHGQLLIGNPGSAIMEMVASWTLVLIVTGLMLWWPRRPGVGGTVLPRLGAKGRVFWRDLHAVGGMWISLALILFLVSGLPWSFVWGSSFSAVERRIGRLVSVQDWEIGAVPIAATLSGHATMPGMDMEAGAQPALPRPAISRPAISRSVISRAAISRAEMSGAAMRPEGLDAVYETARHLAFPAPVLVTPPVGEGEAWHIRSDTQNRPERIEASVTAQGQVIHITRFAEKSLTDRLIGYGVAFHEGHLFGVLNLFLNLCVALLLTLASMAALMLWLRRRRPGHLDAPGASPRRIGWGALAVMGVMGGLLPELGISLLLLALAGRFLGPRFSALRQKG</sequence>
<dbReference type="AlphaFoldDB" id="A0A511BR60"/>
<evidence type="ECO:0000313" key="2">
    <source>
        <dbReference type="EMBL" id="GEL02800.1"/>
    </source>
</evidence>
<dbReference type="InterPro" id="IPR005625">
    <property type="entry name" value="PepSY-ass_TM"/>
</dbReference>
<dbReference type="Proteomes" id="UP000321405">
    <property type="component" value="Unassembled WGS sequence"/>
</dbReference>
<protein>
    <submittedName>
        <fullName evidence="2">Membrane protein</fullName>
    </submittedName>
</protein>
<feature type="transmembrane region" description="Helical" evidence="1">
    <location>
        <begin position="374"/>
        <end position="396"/>
    </location>
</feature>
<dbReference type="PANTHER" id="PTHR34219">
    <property type="entry name" value="IRON-REGULATED INNER MEMBRANE PROTEIN-RELATED"/>
    <property type="match status" value="1"/>
</dbReference>
<feature type="transmembrane region" description="Helical" evidence="1">
    <location>
        <begin position="6"/>
        <end position="29"/>
    </location>
</feature>
<dbReference type="Pfam" id="PF03929">
    <property type="entry name" value="PepSY_TM"/>
    <property type="match status" value="1"/>
</dbReference>
<keyword evidence="1" id="KW-1133">Transmembrane helix</keyword>
<name>A0A511BR60_9PROT</name>